<dbReference type="InterPro" id="IPR036188">
    <property type="entry name" value="FAD/NAD-bd_sf"/>
</dbReference>
<keyword evidence="8 16" id="KW-0560">Oxidoreductase</keyword>
<evidence type="ECO:0000256" key="10">
    <source>
        <dbReference type="ARBA" id="ARBA00023157"/>
    </source>
</evidence>
<comment type="miscellaneous">
    <text evidence="16">The active site is a redox-active disulfide bond.</text>
</comment>
<dbReference type="InterPro" id="IPR006258">
    <property type="entry name" value="Lipoamide_DH"/>
</dbReference>
<feature type="binding site" evidence="14">
    <location>
        <begin position="187"/>
        <end position="194"/>
    </location>
    <ligand>
        <name>NAD(+)</name>
        <dbReference type="ChEBI" id="CHEBI:57540"/>
    </ligand>
</feature>
<dbReference type="SUPFAM" id="SSF55424">
    <property type="entry name" value="FAD/NAD-linked reductases, dimerisation (C-terminal) domain"/>
    <property type="match status" value="1"/>
</dbReference>
<evidence type="ECO:0000256" key="6">
    <source>
        <dbReference type="ARBA" id="ARBA00022630"/>
    </source>
</evidence>
<keyword evidence="20" id="KW-1185">Reference proteome</keyword>
<evidence type="ECO:0000256" key="12">
    <source>
        <dbReference type="ARBA" id="ARBA00049187"/>
    </source>
</evidence>
<feature type="active site" description="Proton acceptor" evidence="13">
    <location>
        <position position="452"/>
    </location>
</feature>
<feature type="domain" description="FAD/NAD(P)-binding" evidence="18">
    <location>
        <begin position="12"/>
        <end position="334"/>
    </location>
</feature>
<organism evidence="19 20">
    <name type="scientific">Prosthecochloris aestuarii (strain DSM 271 / SK 413)</name>
    <dbReference type="NCBI Taxonomy" id="290512"/>
    <lineage>
        <taxon>Bacteria</taxon>
        <taxon>Pseudomonadati</taxon>
        <taxon>Chlorobiota</taxon>
        <taxon>Chlorobiia</taxon>
        <taxon>Chlorobiales</taxon>
        <taxon>Chlorobiaceae</taxon>
        <taxon>Prosthecochloris</taxon>
    </lineage>
</organism>
<evidence type="ECO:0000256" key="7">
    <source>
        <dbReference type="ARBA" id="ARBA00022827"/>
    </source>
</evidence>
<keyword evidence="14" id="KW-0547">Nucleotide-binding</keyword>
<evidence type="ECO:0000256" key="4">
    <source>
        <dbReference type="ARBA" id="ARBA00016961"/>
    </source>
</evidence>
<proteinExistence type="inferred from homology"/>
<evidence type="ECO:0000256" key="1">
    <source>
        <dbReference type="ARBA" id="ARBA00004496"/>
    </source>
</evidence>
<dbReference type="GO" id="GO:0050660">
    <property type="term" value="F:flavin adenine dinucleotide binding"/>
    <property type="evidence" value="ECO:0007669"/>
    <property type="project" value="InterPro"/>
</dbReference>
<evidence type="ECO:0000256" key="13">
    <source>
        <dbReference type="PIRSR" id="PIRSR000350-2"/>
    </source>
</evidence>
<dbReference type="Proteomes" id="UP000002725">
    <property type="component" value="Chromosome"/>
</dbReference>
<feature type="disulfide bond" description="Redox-active" evidence="15">
    <location>
        <begin position="49"/>
        <end position="54"/>
    </location>
</feature>
<dbReference type="InterPro" id="IPR050151">
    <property type="entry name" value="Class-I_Pyr_Nuc-Dis_Oxidored"/>
</dbReference>
<dbReference type="GO" id="GO:0006103">
    <property type="term" value="P:2-oxoglutarate metabolic process"/>
    <property type="evidence" value="ECO:0007669"/>
    <property type="project" value="TreeGrafter"/>
</dbReference>
<evidence type="ECO:0000256" key="14">
    <source>
        <dbReference type="PIRSR" id="PIRSR000350-3"/>
    </source>
</evidence>
<evidence type="ECO:0000313" key="20">
    <source>
        <dbReference type="Proteomes" id="UP000002725"/>
    </source>
</evidence>
<dbReference type="Gene3D" id="3.50.50.60">
    <property type="entry name" value="FAD/NAD(P)-binding domain"/>
    <property type="match status" value="2"/>
</dbReference>
<dbReference type="Gene3D" id="3.30.390.30">
    <property type="match status" value="1"/>
</dbReference>
<dbReference type="EMBL" id="CP001108">
    <property type="protein sequence ID" value="ACF46459.1"/>
    <property type="molecule type" value="Genomic_DNA"/>
</dbReference>
<feature type="binding site" evidence="14">
    <location>
        <position position="210"/>
    </location>
    <ligand>
        <name>NAD(+)</name>
        <dbReference type="ChEBI" id="CHEBI:57540"/>
    </ligand>
</feature>
<evidence type="ECO:0000256" key="3">
    <source>
        <dbReference type="ARBA" id="ARBA00012608"/>
    </source>
</evidence>
<keyword evidence="6 16" id="KW-0285">Flavoprotein</keyword>
<keyword evidence="7 14" id="KW-0274">FAD</keyword>
<dbReference type="PIRSF" id="PIRSF000350">
    <property type="entry name" value="Mercury_reductase_MerA"/>
    <property type="match status" value="1"/>
</dbReference>
<dbReference type="AlphaFoldDB" id="B4S8S2"/>
<dbReference type="SUPFAM" id="SSF51905">
    <property type="entry name" value="FAD/NAD(P)-binding domain"/>
    <property type="match status" value="1"/>
</dbReference>
<dbReference type="InterPro" id="IPR001100">
    <property type="entry name" value="Pyr_nuc-diS_OxRdtase"/>
</dbReference>
<dbReference type="eggNOG" id="COG1249">
    <property type="taxonomic scope" value="Bacteria"/>
</dbReference>
<dbReference type="FunFam" id="3.30.390.30:FF:000001">
    <property type="entry name" value="Dihydrolipoyl dehydrogenase"/>
    <property type="match status" value="1"/>
</dbReference>
<dbReference type="GO" id="GO:0005737">
    <property type="term" value="C:cytoplasm"/>
    <property type="evidence" value="ECO:0007669"/>
    <property type="project" value="UniProtKB-SubCell"/>
</dbReference>
<dbReference type="KEGG" id="paa:Paes_1439"/>
<dbReference type="NCBIfam" id="TIGR01350">
    <property type="entry name" value="lipoamide_DH"/>
    <property type="match status" value="1"/>
</dbReference>
<dbReference type="Pfam" id="PF02852">
    <property type="entry name" value="Pyr_redox_dim"/>
    <property type="match status" value="1"/>
</dbReference>
<dbReference type="InterPro" id="IPR016156">
    <property type="entry name" value="FAD/NAD-linked_Rdtase_dimer_sf"/>
</dbReference>
<evidence type="ECO:0000313" key="19">
    <source>
        <dbReference type="EMBL" id="ACF46459.1"/>
    </source>
</evidence>
<dbReference type="PANTHER" id="PTHR22912">
    <property type="entry name" value="DISULFIDE OXIDOREDUCTASE"/>
    <property type="match status" value="1"/>
</dbReference>
<evidence type="ECO:0000256" key="15">
    <source>
        <dbReference type="PIRSR" id="PIRSR000350-4"/>
    </source>
</evidence>
<comment type="cofactor">
    <cofactor evidence="14 16">
        <name>FAD</name>
        <dbReference type="ChEBI" id="CHEBI:57692"/>
    </cofactor>
    <text evidence="14 16">Binds 1 FAD per subunit.</text>
</comment>
<evidence type="ECO:0000256" key="16">
    <source>
        <dbReference type="RuleBase" id="RU003692"/>
    </source>
</evidence>
<dbReference type="STRING" id="290512.Paes_1439"/>
<evidence type="ECO:0000259" key="17">
    <source>
        <dbReference type="Pfam" id="PF02852"/>
    </source>
</evidence>
<evidence type="ECO:0000256" key="11">
    <source>
        <dbReference type="ARBA" id="ARBA00023284"/>
    </source>
</evidence>
<keyword evidence="5" id="KW-0963">Cytoplasm</keyword>
<feature type="binding site" evidence="14">
    <location>
        <position position="319"/>
    </location>
    <ligand>
        <name>FAD</name>
        <dbReference type="ChEBI" id="CHEBI:57692"/>
    </ligand>
</feature>
<dbReference type="EC" id="1.8.1.4" evidence="3 16"/>
<evidence type="ECO:0000259" key="18">
    <source>
        <dbReference type="Pfam" id="PF07992"/>
    </source>
</evidence>
<protein>
    <recommendedName>
        <fullName evidence="4 16">Dihydrolipoyl dehydrogenase</fullName>
        <ecNumber evidence="3 16">1.8.1.4</ecNumber>
    </recommendedName>
</protein>
<dbReference type="GO" id="GO:0004148">
    <property type="term" value="F:dihydrolipoyl dehydrogenase (NADH) activity"/>
    <property type="evidence" value="ECO:0007669"/>
    <property type="project" value="UniProtKB-EC"/>
</dbReference>
<accession>B4S8S2</accession>
<keyword evidence="11 16" id="KW-0676">Redox-active center</keyword>
<comment type="similarity">
    <text evidence="2 16">Belongs to the class-I pyridine nucleotide-disulfide oxidoreductase family.</text>
</comment>
<dbReference type="Pfam" id="PF07992">
    <property type="entry name" value="Pyr_redox_2"/>
    <property type="match status" value="1"/>
</dbReference>
<feature type="domain" description="Pyridine nucleotide-disulphide oxidoreductase dimerisation" evidence="17">
    <location>
        <begin position="354"/>
        <end position="463"/>
    </location>
</feature>
<comment type="subcellular location">
    <subcellularLocation>
        <location evidence="1">Cytoplasm</location>
    </subcellularLocation>
</comment>
<dbReference type="PANTHER" id="PTHR22912:SF217">
    <property type="entry name" value="DIHYDROLIPOYL DEHYDROGENASE"/>
    <property type="match status" value="1"/>
</dbReference>
<comment type="catalytic activity">
    <reaction evidence="12 16">
        <text>N(6)-[(R)-dihydrolipoyl]-L-lysyl-[protein] + NAD(+) = N(6)-[(R)-lipoyl]-L-lysyl-[protein] + NADH + H(+)</text>
        <dbReference type="Rhea" id="RHEA:15045"/>
        <dbReference type="Rhea" id="RHEA-COMP:10474"/>
        <dbReference type="Rhea" id="RHEA-COMP:10475"/>
        <dbReference type="ChEBI" id="CHEBI:15378"/>
        <dbReference type="ChEBI" id="CHEBI:57540"/>
        <dbReference type="ChEBI" id="CHEBI:57945"/>
        <dbReference type="ChEBI" id="CHEBI:83099"/>
        <dbReference type="ChEBI" id="CHEBI:83100"/>
        <dbReference type="EC" id="1.8.1.4"/>
    </reaction>
</comment>
<dbReference type="PROSITE" id="PS00076">
    <property type="entry name" value="PYRIDINE_REDOX_1"/>
    <property type="match status" value="1"/>
</dbReference>
<evidence type="ECO:0000256" key="8">
    <source>
        <dbReference type="ARBA" id="ARBA00023002"/>
    </source>
</evidence>
<sequence>MEEHDMHTQSDFDLAVIGSGPGGFEAAVRAARKGLTVCVIERGALGGVCVNWGCIPTKALLRSAEIFRLAGESSAFGLDIEASSIDLARAVKRSRKVVLLASKGVESALKKNKVTVFQGEATFVDERTLRVSRDGQEDERLTAKHIIIASGARPREIPVLPVDGRHIMTSREALALKSAPERMIVVGGGAIGLEMAWYYHSAGTKVTVLEMLPRLLPLEDKEVSEGLERLLKKAGISIHCEAAVVSASAGDDGIVDAVVRMKDGSEQKMQGECLLVAAGVVPNSGGLQLDAAGVILERGFIATDAQCRTNVDHIYAIGDVRGGMQLAHKASAEAVIAVESITGGNPMPIDDAMVPRCVYVEPAVAAIGASQEDAAAEGREVMVGRAMFAASGKASAYGFRDGFVKLIFDAGSGVMIGGHVLGHGAVELIGELSLAMRLGATADQIASTIHAHPTLSETVREAAENAVVA</sequence>
<gene>
    <name evidence="19" type="ordered locus">Paes_1439</name>
</gene>
<keyword evidence="9 14" id="KW-0520">NAD</keyword>
<evidence type="ECO:0000256" key="9">
    <source>
        <dbReference type="ARBA" id="ARBA00023027"/>
    </source>
</evidence>
<dbReference type="InterPro" id="IPR012999">
    <property type="entry name" value="Pyr_OxRdtase_I_AS"/>
</dbReference>
<evidence type="ECO:0000256" key="5">
    <source>
        <dbReference type="ARBA" id="ARBA00022490"/>
    </source>
</evidence>
<dbReference type="PRINTS" id="PR00411">
    <property type="entry name" value="PNDRDTASEI"/>
</dbReference>
<dbReference type="InterPro" id="IPR023753">
    <property type="entry name" value="FAD/NAD-binding_dom"/>
</dbReference>
<evidence type="ECO:0000256" key="2">
    <source>
        <dbReference type="ARBA" id="ARBA00007532"/>
    </source>
</evidence>
<dbReference type="InterPro" id="IPR004099">
    <property type="entry name" value="Pyr_nucl-diS_OxRdtase_dimer"/>
</dbReference>
<dbReference type="PRINTS" id="PR00368">
    <property type="entry name" value="FADPNR"/>
</dbReference>
<keyword evidence="10" id="KW-1015">Disulfide bond</keyword>
<feature type="binding site" evidence="14">
    <location>
        <position position="279"/>
    </location>
    <ligand>
        <name>NAD(+)</name>
        <dbReference type="ChEBI" id="CHEBI:57540"/>
    </ligand>
</feature>
<name>B4S8S2_PROA2</name>
<dbReference type="HOGENOM" id="CLU_016755_0_2_10"/>
<feature type="binding site" evidence="14">
    <location>
        <position position="58"/>
    </location>
    <ligand>
        <name>FAD</name>
        <dbReference type="ChEBI" id="CHEBI:57692"/>
    </ligand>
</feature>
<reference evidence="19" key="1">
    <citation type="submission" date="2008-06" db="EMBL/GenBank/DDBJ databases">
        <title>Complete sequence of chromosome of Prosthecochloris aestuarii DSM 271.</title>
        <authorList>
            <consortium name="US DOE Joint Genome Institute"/>
            <person name="Lucas S."/>
            <person name="Copeland A."/>
            <person name="Lapidus A."/>
            <person name="Glavina del Rio T."/>
            <person name="Dalin E."/>
            <person name="Tice H."/>
            <person name="Bruce D."/>
            <person name="Goodwin L."/>
            <person name="Pitluck S."/>
            <person name="Schmutz J."/>
            <person name="Larimer F."/>
            <person name="Land M."/>
            <person name="Hauser L."/>
            <person name="Kyrpides N."/>
            <person name="Anderson I."/>
            <person name="Liu Z."/>
            <person name="Li T."/>
            <person name="Zhao F."/>
            <person name="Overmann J."/>
            <person name="Bryant D.A."/>
            <person name="Richardson P."/>
        </authorList>
    </citation>
    <scope>NUCLEOTIDE SEQUENCE [LARGE SCALE GENOMIC DNA]</scope>
    <source>
        <strain evidence="19">DSM 271</strain>
    </source>
</reference>